<protein>
    <submittedName>
        <fullName evidence="1">Uncharacterized protein</fullName>
    </submittedName>
</protein>
<sequence>MLQSSLLCHVAQSQGARMISRAGEDKTATGIAGKICAKLYFQQGDASFVFGASFTPWCEARTSRF</sequence>
<accession>A0A6N2AI87</accession>
<evidence type="ECO:0000313" key="1">
    <source>
        <dbReference type="EMBL" id="TMW81438.1"/>
    </source>
</evidence>
<organism evidence="1">
    <name type="scientific">Solanum chilense</name>
    <name type="common">Tomato</name>
    <name type="synonym">Lycopersicon chilense</name>
    <dbReference type="NCBI Taxonomy" id="4083"/>
    <lineage>
        <taxon>Eukaryota</taxon>
        <taxon>Viridiplantae</taxon>
        <taxon>Streptophyta</taxon>
        <taxon>Embryophyta</taxon>
        <taxon>Tracheophyta</taxon>
        <taxon>Spermatophyta</taxon>
        <taxon>Magnoliopsida</taxon>
        <taxon>eudicotyledons</taxon>
        <taxon>Gunneridae</taxon>
        <taxon>Pentapetalae</taxon>
        <taxon>asterids</taxon>
        <taxon>lamiids</taxon>
        <taxon>Solanales</taxon>
        <taxon>Solanaceae</taxon>
        <taxon>Solanoideae</taxon>
        <taxon>Solaneae</taxon>
        <taxon>Solanum</taxon>
        <taxon>Solanum subgen. Lycopersicon</taxon>
    </lineage>
</organism>
<dbReference type="EMBL" id="RXGB01024942">
    <property type="protein sequence ID" value="TMW81438.1"/>
    <property type="molecule type" value="Genomic_DNA"/>
</dbReference>
<gene>
    <name evidence="1" type="ORF">EJD97_009632</name>
</gene>
<name>A0A6N2AI87_SOLCI</name>
<comment type="caution">
    <text evidence="1">The sequence shown here is derived from an EMBL/GenBank/DDBJ whole genome shotgun (WGS) entry which is preliminary data.</text>
</comment>
<dbReference type="AlphaFoldDB" id="A0A6N2AI87"/>
<reference evidence="1" key="1">
    <citation type="submission" date="2019-05" db="EMBL/GenBank/DDBJ databases">
        <title>The de novo reference genome and transcriptome assemblies of the wild tomato species Solanum chilense.</title>
        <authorList>
            <person name="Stam R."/>
            <person name="Nosenko T."/>
            <person name="Hoerger A.C."/>
            <person name="Stephan W."/>
            <person name="Seidel M.A."/>
            <person name="Kuhn J.M.M."/>
            <person name="Haberer G."/>
            <person name="Tellier A."/>
        </authorList>
    </citation>
    <scope>NUCLEOTIDE SEQUENCE</scope>
    <source>
        <tissue evidence="1">Mature leaves</tissue>
    </source>
</reference>
<proteinExistence type="predicted"/>